<evidence type="ECO:0000256" key="12">
    <source>
        <dbReference type="ARBA" id="ARBA00023027"/>
    </source>
</evidence>
<accession>A0A1P8VZA2</accession>
<feature type="transmembrane region" description="Helical" evidence="17">
    <location>
        <begin position="41"/>
        <end position="66"/>
    </location>
</feature>
<keyword evidence="8" id="KW-0999">Mitochondrion inner membrane</keyword>
<dbReference type="GO" id="GO:0008137">
    <property type="term" value="F:NADH dehydrogenase (ubiquinone) activity"/>
    <property type="evidence" value="ECO:0007669"/>
    <property type="project" value="UniProtKB-EC"/>
</dbReference>
<protein>
    <recommendedName>
        <fullName evidence="4 17">NADH-ubiquinone oxidoreductase chain 5</fullName>
        <ecNumber evidence="3 17">7.1.1.2</ecNumber>
    </recommendedName>
</protein>
<comment type="function">
    <text evidence="1">Core subunit of the mitochondrial membrane respiratory chain NADH dehydrogenase (Complex I) that is believed to belong to the minimal assembly required for catalysis. Complex I functions in the transfer of electrons from NADH to the respiratory chain. The immediate electron acceptor for the enzyme is believed to be ubiquinone.</text>
</comment>
<dbReference type="AlphaFoldDB" id="A0A1P8VZA2"/>
<evidence type="ECO:0000256" key="5">
    <source>
        <dbReference type="ARBA" id="ARBA00022448"/>
    </source>
</evidence>
<evidence type="ECO:0000256" key="16">
    <source>
        <dbReference type="ARBA" id="ARBA00049551"/>
    </source>
</evidence>
<evidence type="ECO:0000256" key="6">
    <source>
        <dbReference type="ARBA" id="ARBA00022660"/>
    </source>
</evidence>
<dbReference type="GO" id="GO:0003954">
    <property type="term" value="F:NADH dehydrogenase activity"/>
    <property type="evidence" value="ECO:0007669"/>
    <property type="project" value="TreeGrafter"/>
</dbReference>
<evidence type="ECO:0000259" key="19">
    <source>
        <dbReference type="Pfam" id="PF00662"/>
    </source>
</evidence>
<organism evidence="21">
    <name type="scientific">Agelena silvatica</name>
    <dbReference type="NCBI Taxonomy" id="648239"/>
    <lineage>
        <taxon>Eukaryota</taxon>
        <taxon>Metazoa</taxon>
        <taxon>Ecdysozoa</taxon>
        <taxon>Arthropoda</taxon>
        <taxon>Chelicerata</taxon>
        <taxon>Arachnida</taxon>
        <taxon>Araneae</taxon>
        <taxon>Araneomorphae</taxon>
        <taxon>Entelegynae</taxon>
        <taxon>Agelenidae</taxon>
        <taxon>Agelena</taxon>
    </lineage>
</organism>
<dbReference type="Pfam" id="PF00361">
    <property type="entry name" value="Proton_antipo_M"/>
    <property type="match status" value="1"/>
</dbReference>
<dbReference type="InterPro" id="IPR003945">
    <property type="entry name" value="NU5C-like"/>
</dbReference>
<feature type="transmembrane region" description="Helical" evidence="17">
    <location>
        <begin position="138"/>
        <end position="155"/>
    </location>
</feature>
<feature type="domain" description="NADH-Ubiquinone oxidoreductase (complex I) chain 5 N-terminal" evidence="19">
    <location>
        <begin position="29"/>
        <end position="76"/>
    </location>
</feature>
<comment type="function">
    <text evidence="17">Core subunit of the mitochondrial membrane respiratory chain NADH dehydrogenase (Complex I) which catalyzes electron transfer from NADH through the respiratory chain, using ubiquinone as an electron acceptor. Essential for the catalytic activity and assembly of complex I.</text>
</comment>
<dbReference type="EC" id="7.1.1.2" evidence="3 17"/>
<evidence type="ECO:0000256" key="7">
    <source>
        <dbReference type="ARBA" id="ARBA00022692"/>
    </source>
</evidence>
<evidence type="ECO:0000256" key="15">
    <source>
        <dbReference type="ARBA" id="ARBA00023136"/>
    </source>
</evidence>
<feature type="transmembrane region" description="Helical" evidence="17">
    <location>
        <begin position="276"/>
        <end position="298"/>
    </location>
</feature>
<feature type="transmembrane region" description="Helical" evidence="17">
    <location>
        <begin position="198"/>
        <end position="217"/>
    </location>
</feature>
<feature type="domain" description="NADH dehydrogenase subunit 5 C-terminal" evidence="20">
    <location>
        <begin position="372"/>
        <end position="538"/>
    </location>
</feature>
<comment type="subcellular location">
    <subcellularLocation>
        <location evidence="2">Mitochondrion inner membrane</location>
        <topology evidence="2">Multi-pass membrane protein</topology>
    </subcellularLocation>
</comment>
<keyword evidence="14 17" id="KW-0496">Mitochondrion</keyword>
<dbReference type="Pfam" id="PF06455">
    <property type="entry name" value="NADH5_C"/>
    <property type="match status" value="1"/>
</dbReference>
<dbReference type="InterPro" id="IPR010934">
    <property type="entry name" value="NADH_DH_su5_C"/>
</dbReference>
<dbReference type="PANTHER" id="PTHR42829">
    <property type="entry name" value="NADH-UBIQUINONE OXIDOREDUCTASE CHAIN 5"/>
    <property type="match status" value="1"/>
</dbReference>
<keyword evidence="5 17" id="KW-0813">Transport</keyword>
<dbReference type="GO" id="GO:0015990">
    <property type="term" value="P:electron transport coupled proton transport"/>
    <property type="evidence" value="ECO:0007669"/>
    <property type="project" value="TreeGrafter"/>
</dbReference>
<feature type="transmembrane region" description="Helical" evidence="17">
    <location>
        <begin position="7"/>
        <end position="29"/>
    </location>
</feature>
<evidence type="ECO:0000256" key="1">
    <source>
        <dbReference type="ARBA" id="ARBA00003257"/>
    </source>
</evidence>
<dbReference type="PRINTS" id="PR01434">
    <property type="entry name" value="NADHDHGNASE5"/>
</dbReference>
<dbReference type="InterPro" id="IPR001516">
    <property type="entry name" value="Proton_antipo_N"/>
</dbReference>
<keyword evidence="6" id="KW-0679">Respiratory chain</keyword>
<gene>
    <name evidence="21" type="primary">ND5</name>
</gene>
<geneLocation type="mitochondrion" evidence="21"/>
<comment type="similarity">
    <text evidence="17">Belongs to the complex I subunit 5 family.</text>
</comment>
<dbReference type="GO" id="GO:0042773">
    <property type="term" value="P:ATP synthesis coupled electron transport"/>
    <property type="evidence" value="ECO:0007669"/>
    <property type="project" value="InterPro"/>
</dbReference>
<keyword evidence="15 17" id="KW-0472">Membrane</keyword>
<feature type="transmembrane region" description="Helical" evidence="17">
    <location>
        <begin position="401"/>
        <end position="421"/>
    </location>
</feature>
<feature type="transmembrane region" description="Helical" evidence="17">
    <location>
        <begin position="252"/>
        <end position="270"/>
    </location>
</feature>
<feature type="domain" description="NADH:quinone oxidoreductase/Mrp antiporter transmembrane" evidence="18">
    <location>
        <begin position="93"/>
        <end position="363"/>
    </location>
</feature>
<keyword evidence="12 17" id="KW-0520">NAD</keyword>
<evidence type="ECO:0000256" key="9">
    <source>
        <dbReference type="ARBA" id="ARBA00022967"/>
    </source>
</evidence>
<evidence type="ECO:0000313" key="21">
    <source>
        <dbReference type="EMBL" id="APZ84005.1"/>
    </source>
</evidence>
<comment type="catalytic activity">
    <reaction evidence="16 17">
        <text>a ubiquinone + NADH + 5 H(+)(in) = a ubiquinol + NAD(+) + 4 H(+)(out)</text>
        <dbReference type="Rhea" id="RHEA:29091"/>
        <dbReference type="Rhea" id="RHEA-COMP:9565"/>
        <dbReference type="Rhea" id="RHEA-COMP:9566"/>
        <dbReference type="ChEBI" id="CHEBI:15378"/>
        <dbReference type="ChEBI" id="CHEBI:16389"/>
        <dbReference type="ChEBI" id="CHEBI:17976"/>
        <dbReference type="ChEBI" id="CHEBI:57540"/>
        <dbReference type="ChEBI" id="CHEBI:57945"/>
        <dbReference type="EC" id="7.1.1.2"/>
    </reaction>
</comment>
<evidence type="ECO:0000259" key="18">
    <source>
        <dbReference type="Pfam" id="PF00361"/>
    </source>
</evidence>
<feature type="transmembrane region" description="Helical" evidence="17">
    <location>
        <begin position="518"/>
        <end position="537"/>
    </location>
</feature>
<sequence length="540" mass="61085">MMITLMIPLFLSIYLLMNNTFICMEIPLINMTSFNMPIGISLDWISCMFLSTVMFISSMILTFSTFYMPKKEYKKFSILLMMFVLSMMILIISDNIIFILLGWDGLGLSSYILVIYYQNYSTAASGTITLLSNRIGDIMILLAISITMMNSNWNFNMNEEYQLITMILLLIAASSKSAQFPFSAWLPAAMAAPTPISALVHSSTLVTAGVYLLIRIMNNMHPISISIIMILSSMTAIYASMSANWEQDLKKIIALSTLSQIAMMMFAISMKSTTLAFFHLIIHAMFKSTMFLCAGIMIHNSSYQDMRMMDMKMNNSPLMMSILGLSGMMLMAIPFTSGFFSKDSIIETMISSKFNMMMTFLMIMSIGMTAAYTLRMSFYSNKYFLKSKPDSMSHEDLNSNLPIILMTTLSISLGTSIMWILTPYQILIFPNMFKFLILTTLLTGTILGITLSFKSPTYMKLGESSISLWFIHMLTTSLTNNLSPLMNTFSINDKTWQEMYGPKESFNTIKNMSNLPNLMKTSIMFSLILLTMLPAMTMTM</sequence>
<feature type="transmembrane region" description="Helical" evidence="17">
    <location>
        <begin position="223"/>
        <end position="240"/>
    </location>
</feature>
<dbReference type="GO" id="GO:0005743">
    <property type="term" value="C:mitochondrial inner membrane"/>
    <property type="evidence" value="ECO:0007669"/>
    <property type="project" value="UniProtKB-SubCell"/>
</dbReference>
<dbReference type="CTD" id="4540"/>
<evidence type="ECO:0000256" key="14">
    <source>
        <dbReference type="ARBA" id="ARBA00023128"/>
    </source>
</evidence>
<proteinExistence type="inferred from homology"/>
<evidence type="ECO:0000256" key="17">
    <source>
        <dbReference type="RuleBase" id="RU003404"/>
    </source>
</evidence>
<evidence type="ECO:0000256" key="4">
    <source>
        <dbReference type="ARBA" id="ARBA00021096"/>
    </source>
</evidence>
<evidence type="ECO:0000256" key="13">
    <source>
        <dbReference type="ARBA" id="ARBA00023075"/>
    </source>
</evidence>
<keyword evidence="10" id="KW-0249">Electron transport</keyword>
<evidence type="ECO:0000256" key="2">
    <source>
        <dbReference type="ARBA" id="ARBA00004448"/>
    </source>
</evidence>
<dbReference type="Pfam" id="PF00662">
    <property type="entry name" value="Proton_antipo_N"/>
    <property type="match status" value="1"/>
</dbReference>
<dbReference type="PANTHER" id="PTHR42829:SF2">
    <property type="entry name" value="NADH-UBIQUINONE OXIDOREDUCTASE CHAIN 5"/>
    <property type="match status" value="1"/>
</dbReference>
<keyword evidence="13 17" id="KW-0830">Ubiquinone</keyword>
<feature type="transmembrane region" description="Helical" evidence="17">
    <location>
        <begin position="318"/>
        <end position="340"/>
    </location>
</feature>
<evidence type="ECO:0000256" key="8">
    <source>
        <dbReference type="ARBA" id="ARBA00022792"/>
    </source>
</evidence>
<keyword evidence="7 17" id="KW-0812">Transmembrane</keyword>
<dbReference type="InterPro" id="IPR001750">
    <property type="entry name" value="ND/Mrp_TM"/>
</dbReference>
<dbReference type="GeneID" id="31085255"/>
<feature type="transmembrane region" description="Helical" evidence="17">
    <location>
        <begin position="78"/>
        <end position="103"/>
    </location>
</feature>
<evidence type="ECO:0000259" key="20">
    <source>
        <dbReference type="Pfam" id="PF06455"/>
    </source>
</evidence>
<reference evidence="21" key="1">
    <citation type="submission" date="2016-05" db="EMBL/GenBank/DDBJ databases">
        <title>The complete mitochondrial genome of Agelena silvatica.</title>
        <authorList>
            <person name="Zhu X."/>
            <person name="Zhang Z."/>
            <person name="Peng Z."/>
        </authorList>
    </citation>
    <scope>NUCLEOTIDE SEQUENCE</scope>
</reference>
<name>A0A1P8VZA2_9ARAC</name>
<evidence type="ECO:0000256" key="10">
    <source>
        <dbReference type="ARBA" id="ARBA00022982"/>
    </source>
</evidence>
<feature type="transmembrane region" description="Helical" evidence="17">
    <location>
        <begin position="433"/>
        <end position="453"/>
    </location>
</feature>
<keyword evidence="11 17" id="KW-1133">Transmembrane helix</keyword>
<dbReference type="RefSeq" id="YP_009349345.1">
    <property type="nucleotide sequence ID" value="NC_033971.1"/>
</dbReference>
<evidence type="ECO:0000256" key="11">
    <source>
        <dbReference type="ARBA" id="ARBA00022989"/>
    </source>
</evidence>
<evidence type="ECO:0000256" key="3">
    <source>
        <dbReference type="ARBA" id="ARBA00012944"/>
    </source>
</evidence>
<keyword evidence="9" id="KW-1278">Translocase</keyword>
<dbReference type="EMBL" id="KX290739">
    <property type="protein sequence ID" value="APZ84005.1"/>
    <property type="molecule type" value="Genomic_DNA"/>
</dbReference>
<feature type="transmembrane region" description="Helical" evidence="17">
    <location>
        <begin position="360"/>
        <end position="380"/>
    </location>
</feature>